<gene>
    <name evidence="2" type="ORF">HZH68_005485</name>
</gene>
<keyword evidence="3" id="KW-1185">Reference proteome</keyword>
<dbReference type="AlphaFoldDB" id="A0A834KG24"/>
<evidence type="ECO:0000313" key="2">
    <source>
        <dbReference type="EMBL" id="KAF7406116.1"/>
    </source>
</evidence>
<accession>A0A834KG24</accession>
<proteinExistence type="predicted"/>
<reference evidence="2" key="1">
    <citation type="journal article" date="2020" name="G3 (Bethesda)">
        <title>High-Quality Assemblies for Three Invasive Social Wasps from the &lt;i&gt;Vespula&lt;/i&gt; Genus.</title>
        <authorList>
            <person name="Harrop T.W.R."/>
            <person name="Guhlin J."/>
            <person name="McLaughlin G.M."/>
            <person name="Permina E."/>
            <person name="Stockwell P."/>
            <person name="Gilligan J."/>
            <person name="Le Lec M.F."/>
            <person name="Gruber M.A.M."/>
            <person name="Quinn O."/>
            <person name="Lovegrove M."/>
            <person name="Duncan E.J."/>
            <person name="Remnant E.J."/>
            <person name="Van Eeckhoven J."/>
            <person name="Graham B."/>
            <person name="Knapp R.A."/>
            <person name="Langford K.W."/>
            <person name="Kronenberg Z."/>
            <person name="Press M.O."/>
            <person name="Eacker S.M."/>
            <person name="Wilson-Rankin E.E."/>
            <person name="Purcell J."/>
            <person name="Lester P.J."/>
            <person name="Dearden P.K."/>
        </authorList>
    </citation>
    <scope>NUCLEOTIDE SEQUENCE</scope>
    <source>
        <strain evidence="2">Linc-1</strain>
    </source>
</reference>
<evidence type="ECO:0000256" key="1">
    <source>
        <dbReference type="SAM" id="MobiDB-lite"/>
    </source>
</evidence>
<comment type="caution">
    <text evidence="2">The sequence shown here is derived from an EMBL/GenBank/DDBJ whole genome shotgun (WGS) entry which is preliminary data.</text>
</comment>
<feature type="region of interest" description="Disordered" evidence="1">
    <location>
        <begin position="1"/>
        <end position="45"/>
    </location>
</feature>
<sequence length="85" mass="9684">MSRNDDGETVAPTPTSDRRRRQVVTEEEEEGKEEEEVMVEKRSGCGREARRHVIEERTRATKCEDQYRGFAAAGGASIARRTENK</sequence>
<dbReference type="Proteomes" id="UP000617340">
    <property type="component" value="Unassembled WGS sequence"/>
</dbReference>
<name>A0A834KG24_VESGE</name>
<organism evidence="2 3">
    <name type="scientific">Vespula germanica</name>
    <name type="common">German yellow jacket</name>
    <name type="synonym">Paravespula germanica</name>
    <dbReference type="NCBI Taxonomy" id="30212"/>
    <lineage>
        <taxon>Eukaryota</taxon>
        <taxon>Metazoa</taxon>
        <taxon>Ecdysozoa</taxon>
        <taxon>Arthropoda</taxon>
        <taxon>Hexapoda</taxon>
        <taxon>Insecta</taxon>
        <taxon>Pterygota</taxon>
        <taxon>Neoptera</taxon>
        <taxon>Endopterygota</taxon>
        <taxon>Hymenoptera</taxon>
        <taxon>Apocrita</taxon>
        <taxon>Aculeata</taxon>
        <taxon>Vespoidea</taxon>
        <taxon>Vespidae</taxon>
        <taxon>Vespinae</taxon>
        <taxon>Vespula</taxon>
    </lineage>
</organism>
<feature type="compositionally biased region" description="Acidic residues" evidence="1">
    <location>
        <begin position="25"/>
        <end position="37"/>
    </location>
</feature>
<protein>
    <submittedName>
        <fullName evidence="2">Uncharacterized protein</fullName>
    </submittedName>
</protein>
<evidence type="ECO:0000313" key="3">
    <source>
        <dbReference type="Proteomes" id="UP000617340"/>
    </source>
</evidence>
<dbReference type="EMBL" id="JACSDZ010000004">
    <property type="protein sequence ID" value="KAF7406116.1"/>
    <property type="molecule type" value="Genomic_DNA"/>
</dbReference>